<evidence type="ECO:0000256" key="3">
    <source>
        <dbReference type="ARBA" id="ARBA00023082"/>
    </source>
</evidence>
<organism evidence="7 8">
    <name type="scientific">Bradyrhizobium amphicarpaeae</name>
    <dbReference type="NCBI Taxonomy" id="1404768"/>
    <lineage>
        <taxon>Bacteria</taxon>
        <taxon>Pseudomonadati</taxon>
        <taxon>Pseudomonadota</taxon>
        <taxon>Alphaproteobacteria</taxon>
        <taxon>Hyphomicrobiales</taxon>
        <taxon>Nitrobacteraceae</taxon>
        <taxon>Bradyrhizobium</taxon>
    </lineage>
</organism>
<feature type="domain" description="RNA polymerase sigma factor 70 region 4 type 2" evidence="6">
    <location>
        <begin position="141"/>
        <end position="192"/>
    </location>
</feature>
<dbReference type="Gene3D" id="1.10.1740.10">
    <property type="match status" value="1"/>
</dbReference>
<dbReference type="GO" id="GO:0003677">
    <property type="term" value="F:DNA binding"/>
    <property type="evidence" value="ECO:0007669"/>
    <property type="project" value="InterPro"/>
</dbReference>
<dbReference type="PANTHER" id="PTHR43133">
    <property type="entry name" value="RNA POLYMERASE ECF-TYPE SIGMA FACTO"/>
    <property type="match status" value="1"/>
</dbReference>
<dbReference type="InterPro" id="IPR013249">
    <property type="entry name" value="RNA_pol_sigma70_r4_t2"/>
</dbReference>
<name>A0A2U8PZ46_9BRAD</name>
<dbReference type="Pfam" id="PF08281">
    <property type="entry name" value="Sigma70_r4_2"/>
    <property type="match status" value="1"/>
</dbReference>
<dbReference type="KEGG" id="brq:CIT40_24035"/>
<dbReference type="EMBL" id="CP029426">
    <property type="protein sequence ID" value="AWM02795.1"/>
    <property type="molecule type" value="Genomic_DNA"/>
</dbReference>
<dbReference type="Pfam" id="PF04542">
    <property type="entry name" value="Sigma70_r2"/>
    <property type="match status" value="1"/>
</dbReference>
<dbReference type="GO" id="GO:0006352">
    <property type="term" value="P:DNA-templated transcription initiation"/>
    <property type="evidence" value="ECO:0007669"/>
    <property type="project" value="InterPro"/>
</dbReference>
<evidence type="ECO:0000256" key="1">
    <source>
        <dbReference type="ARBA" id="ARBA00010641"/>
    </source>
</evidence>
<dbReference type="OrthoDB" id="9784272at2"/>
<dbReference type="SUPFAM" id="SSF88659">
    <property type="entry name" value="Sigma3 and sigma4 domains of RNA polymerase sigma factors"/>
    <property type="match status" value="1"/>
</dbReference>
<evidence type="ECO:0000259" key="6">
    <source>
        <dbReference type="Pfam" id="PF08281"/>
    </source>
</evidence>
<dbReference type="Proteomes" id="UP000215884">
    <property type="component" value="Chromosome"/>
</dbReference>
<dbReference type="InterPro" id="IPR039425">
    <property type="entry name" value="RNA_pol_sigma-70-like"/>
</dbReference>
<comment type="similarity">
    <text evidence="1">Belongs to the sigma-70 factor family. ECF subfamily.</text>
</comment>
<dbReference type="InterPro" id="IPR013324">
    <property type="entry name" value="RNA_pol_sigma_r3/r4-like"/>
</dbReference>
<dbReference type="NCBIfam" id="TIGR02937">
    <property type="entry name" value="sigma70-ECF"/>
    <property type="match status" value="1"/>
</dbReference>
<reference evidence="7 8" key="1">
    <citation type="journal article" date="2017" name="Syst. Appl. Microbiol.">
        <title>Soybeans inoculated with root zone soils of Canadian native legumes harbour diverse and novel Bradyrhizobium spp. that possess agricultural potential.</title>
        <authorList>
            <person name="Bromfield E.S.P."/>
            <person name="Cloutier S."/>
            <person name="Tambong J.T."/>
            <person name="Tran Thi T.V."/>
        </authorList>
    </citation>
    <scope>NUCLEOTIDE SEQUENCE [LARGE SCALE GENOMIC DNA]</scope>
    <source>
        <strain evidence="7 8">39S1MB</strain>
    </source>
</reference>
<dbReference type="Gene3D" id="1.10.10.10">
    <property type="entry name" value="Winged helix-like DNA-binding domain superfamily/Winged helix DNA-binding domain"/>
    <property type="match status" value="1"/>
</dbReference>
<evidence type="ECO:0000256" key="2">
    <source>
        <dbReference type="ARBA" id="ARBA00023015"/>
    </source>
</evidence>
<keyword evidence="2" id="KW-0805">Transcription regulation</keyword>
<keyword evidence="3" id="KW-0731">Sigma factor</keyword>
<dbReference type="InterPro" id="IPR036388">
    <property type="entry name" value="WH-like_DNA-bd_sf"/>
</dbReference>
<dbReference type="InterPro" id="IPR013325">
    <property type="entry name" value="RNA_pol_sigma_r2"/>
</dbReference>
<gene>
    <name evidence="7" type="ORF">CIT40_24035</name>
</gene>
<evidence type="ECO:0000256" key="4">
    <source>
        <dbReference type="ARBA" id="ARBA00023163"/>
    </source>
</evidence>
<dbReference type="SUPFAM" id="SSF88946">
    <property type="entry name" value="Sigma2 domain of RNA polymerase sigma factors"/>
    <property type="match status" value="1"/>
</dbReference>
<protein>
    <submittedName>
        <fullName evidence="7">RNA polymerase subunit sigma-70</fullName>
    </submittedName>
</protein>
<dbReference type="PANTHER" id="PTHR43133:SF62">
    <property type="entry name" value="RNA POLYMERASE SIGMA FACTOR SIGZ"/>
    <property type="match status" value="1"/>
</dbReference>
<keyword evidence="4" id="KW-0804">Transcription</keyword>
<reference evidence="7 8" key="2">
    <citation type="journal article" date="2019" name="Int. J. Syst. Evol. Microbiol.">
        <title>Description and complete genome sequence of Bradyrhizobium amphicarpaeae sp. nov., harbouring photosystem and nitrogen-fixation genes.</title>
        <authorList>
            <person name="Bromfield E.S.P."/>
            <person name="Cloutier S."/>
            <person name="Nguyen H.D.T."/>
        </authorList>
    </citation>
    <scope>NUCLEOTIDE SEQUENCE [LARGE SCALE GENOMIC DNA]</scope>
    <source>
        <strain evidence="7 8">39S1MB</strain>
    </source>
</reference>
<sequence>MAPRMSGLRTERSDPAELEQLLLRMAGGNEPAFEKLHAATRRKLFSTVLLVVRRRHLAEEIVQEAYVRIWLNAAAYRSALGSPMMWMITIARNLAIDAMRRPSREIFRDQSALLDFPADAPTALESMERRENESDTARLQQSMLSALQTLEPTRRHLVIAAYLHGESRHRLAQQYGVPVNTIRTWLRRALMHVRAQIGAMPPGDDGIGVRVSGLGQA</sequence>
<evidence type="ECO:0000313" key="8">
    <source>
        <dbReference type="Proteomes" id="UP000215884"/>
    </source>
</evidence>
<dbReference type="GO" id="GO:0016987">
    <property type="term" value="F:sigma factor activity"/>
    <property type="evidence" value="ECO:0007669"/>
    <property type="project" value="UniProtKB-KW"/>
</dbReference>
<evidence type="ECO:0000313" key="7">
    <source>
        <dbReference type="EMBL" id="AWM02795.1"/>
    </source>
</evidence>
<feature type="domain" description="RNA polymerase sigma-70 region 2" evidence="5">
    <location>
        <begin position="39"/>
        <end position="104"/>
    </location>
</feature>
<dbReference type="InterPro" id="IPR014284">
    <property type="entry name" value="RNA_pol_sigma-70_dom"/>
</dbReference>
<evidence type="ECO:0000259" key="5">
    <source>
        <dbReference type="Pfam" id="PF04542"/>
    </source>
</evidence>
<dbReference type="InterPro" id="IPR007627">
    <property type="entry name" value="RNA_pol_sigma70_r2"/>
</dbReference>
<keyword evidence="8" id="KW-1185">Reference proteome</keyword>
<dbReference type="AlphaFoldDB" id="A0A2U8PZ46"/>
<accession>A0A2U8PZ46</accession>
<proteinExistence type="inferred from homology"/>